<protein>
    <submittedName>
        <fullName evidence="8">Uncharacterized protein</fullName>
    </submittedName>
</protein>
<dbReference type="InterPro" id="IPR045258">
    <property type="entry name" value="ACAP1/2/3-like"/>
</dbReference>
<dbReference type="SUPFAM" id="SSF50729">
    <property type="entry name" value="PH domain-like"/>
    <property type="match status" value="1"/>
</dbReference>
<dbReference type="InterPro" id="IPR002110">
    <property type="entry name" value="Ankyrin_rpt"/>
</dbReference>
<organism evidence="8 9">
    <name type="scientific">Ectocarpus siliculosus</name>
    <name type="common">Brown alga</name>
    <name type="synonym">Conferva siliculosa</name>
    <dbReference type="NCBI Taxonomy" id="2880"/>
    <lineage>
        <taxon>Eukaryota</taxon>
        <taxon>Sar</taxon>
        <taxon>Stramenopiles</taxon>
        <taxon>Ochrophyta</taxon>
        <taxon>PX clade</taxon>
        <taxon>Phaeophyceae</taxon>
        <taxon>Ectocarpales</taxon>
        <taxon>Ectocarpaceae</taxon>
        <taxon>Ectocarpus</taxon>
    </lineage>
</organism>
<evidence type="ECO:0000259" key="7">
    <source>
        <dbReference type="PROSITE" id="PS50115"/>
    </source>
</evidence>
<dbReference type="SMART" id="SM00105">
    <property type="entry name" value="ArfGap"/>
    <property type="match status" value="1"/>
</dbReference>
<dbReference type="InterPro" id="IPR004148">
    <property type="entry name" value="BAR_dom"/>
</dbReference>
<evidence type="ECO:0000256" key="3">
    <source>
        <dbReference type="ARBA" id="ARBA00022833"/>
    </source>
</evidence>
<dbReference type="InterPro" id="IPR027267">
    <property type="entry name" value="AH/BAR_dom_sf"/>
</dbReference>
<feature type="domain" description="Arf-GAP" evidence="7">
    <location>
        <begin position="423"/>
        <end position="543"/>
    </location>
</feature>
<dbReference type="EMBL" id="FN649750">
    <property type="protein sequence ID" value="CBJ26490.1"/>
    <property type="molecule type" value="Genomic_DNA"/>
</dbReference>
<evidence type="ECO:0000256" key="1">
    <source>
        <dbReference type="ARBA" id="ARBA00022723"/>
    </source>
</evidence>
<dbReference type="Pfam" id="PF12796">
    <property type="entry name" value="Ank_2"/>
    <property type="match status" value="1"/>
</dbReference>
<evidence type="ECO:0000256" key="4">
    <source>
        <dbReference type="PROSITE-ProRule" id="PRU00023"/>
    </source>
</evidence>
<dbReference type="PANTHER" id="PTHR23180:SF160">
    <property type="entry name" value="ADP-RIBOSYLATION FACTOR GTPASE-ACTIVATING PROTEIN EFFECTOR PROTEIN 1"/>
    <property type="match status" value="1"/>
</dbReference>
<gene>
    <name evidence="8" type="ORF">Esi_0034_0011</name>
</gene>
<dbReference type="AlphaFoldDB" id="D7FY51"/>
<dbReference type="SMART" id="SM00233">
    <property type="entry name" value="PH"/>
    <property type="match status" value="1"/>
</dbReference>
<evidence type="ECO:0000259" key="6">
    <source>
        <dbReference type="PROSITE" id="PS50003"/>
    </source>
</evidence>
<dbReference type="OMA" id="ELMWASQ"/>
<dbReference type="Pfam" id="PF01412">
    <property type="entry name" value="ArfGap"/>
    <property type="match status" value="1"/>
</dbReference>
<dbReference type="InterPro" id="IPR037278">
    <property type="entry name" value="ARFGAP/RecO"/>
</dbReference>
<dbReference type="GO" id="GO:0005096">
    <property type="term" value="F:GTPase activator activity"/>
    <property type="evidence" value="ECO:0007669"/>
    <property type="project" value="InterPro"/>
</dbReference>
<keyword evidence="1" id="KW-0479">Metal-binding</keyword>
<dbReference type="PROSITE" id="PS50003">
    <property type="entry name" value="PH_DOMAIN"/>
    <property type="match status" value="1"/>
</dbReference>
<dbReference type="InterPro" id="IPR001164">
    <property type="entry name" value="ArfGAP_dom"/>
</dbReference>
<feature type="repeat" description="ANK" evidence="4">
    <location>
        <begin position="581"/>
        <end position="613"/>
    </location>
</feature>
<dbReference type="Gene3D" id="2.30.29.30">
    <property type="entry name" value="Pleckstrin-homology domain (PH domain)/Phosphotyrosine-binding domain (PTB)"/>
    <property type="match status" value="1"/>
</dbReference>
<dbReference type="GO" id="GO:0008270">
    <property type="term" value="F:zinc ion binding"/>
    <property type="evidence" value="ECO:0007669"/>
    <property type="project" value="UniProtKB-KW"/>
</dbReference>
<keyword evidence="9" id="KW-1185">Reference proteome</keyword>
<proteinExistence type="predicted"/>
<dbReference type="STRING" id="2880.D7FY51"/>
<evidence type="ECO:0000313" key="9">
    <source>
        <dbReference type="Proteomes" id="UP000002630"/>
    </source>
</evidence>
<name>D7FY51_ECTSI</name>
<dbReference type="InterPro" id="IPR001849">
    <property type="entry name" value="PH_domain"/>
</dbReference>
<dbReference type="PRINTS" id="PR00405">
    <property type="entry name" value="REVINTRACTNG"/>
</dbReference>
<evidence type="ECO:0000256" key="2">
    <source>
        <dbReference type="ARBA" id="ARBA00022771"/>
    </source>
</evidence>
<accession>D7FY51</accession>
<dbReference type="Proteomes" id="UP000002630">
    <property type="component" value="Linkage Group LG25"/>
</dbReference>
<feature type="domain" description="PH" evidence="6">
    <location>
        <begin position="294"/>
        <end position="391"/>
    </location>
</feature>
<dbReference type="PROSITE" id="PS50088">
    <property type="entry name" value="ANK_REPEAT"/>
    <property type="match status" value="1"/>
</dbReference>
<dbReference type="InterPro" id="IPR036770">
    <property type="entry name" value="Ankyrin_rpt-contain_sf"/>
</dbReference>
<keyword evidence="2 5" id="KW-0863">Zinc-finger</keyword>
<dbReference type="OrthoDB" id="1638493at2759"/>
<dbReference type="CDD" id="cd08204">
    <property type="entry name" value="ArfGap"/>
    <property type="match status" value="1"/>
</dbReference>
<dbReference type="Pfam" id="PF00169">
    <property type="entry name" value="PH"/>
    <property type="match status" value="1"/>
</dbReference>
<dbReference type="CDD" id="cd00821">
    <property type="entry name" value="PH"/>
    <property type="match status" value="1"/>
</dbReference>
<evidence type="ECO:0000256" key="5">
    <source>
        <dbReference type="PROSITE-ProRule" id="PRU00288"/>
    </source>
</evidence>
<dbReference type="PROSITE" id="PS50297">
    <property type="entry name" value="ANK_REP_REGION"/>
    <property type="match status" value="1"/>
</dbReference>
<keyword evidence="3" id="KW-0862">Zinc</keyword>
<dbReference type="Gene3D" id="1.20.1270.60">
    <property type="entry name" value="Arfaptin homology (AH) domain/BAR domain"/>
    <property type="match status" value="1"/>
</dbReference>
<dbReference type="SUPFAM" id="SSF57863">
    <property type="entry name" value="ArfGap/RecO-like zinc finger"/>
    <property type="match status" value="1"/>
</dbReference>
<dbReference type="InterPro" id="IPR038508">
    <property type="entry name" value="ArfGAP_dom_sf"/>
</dbReference>
<dbReference type="InterPro" id="IPR011993">
    <property type="entry name" value="PH-like_dom_sf"/>
</dbReference>
<sequence>MFRKRMWAFQDTLKPLQGHTTRILTRADEYCQAGEEFRQKGVSLAEELYSKEASRVMFSNNFIAEGIGDLAANMSSFTTALKQVHELVALLVDSVKSGLAAPLYTFNEGFRDLDDLADELDTRGREYESTLSKALDQRELPTDGPIHDKAARARWDFELFRFDVVRYMNQLDSKKVLLLETGINNTFYALLAFFQGGGSICGEMEKSMRRRQVVLDGMNKRHDRDNALWAYVRSRLEAELQGALPPPGAPPGARAPINPRAACPVYVAELTTEVLSAASQEASAVDMMHYKDEGVLKQGYLMKKHVFGWKDRCWYRLHASKLYTLELSRAAAGDVPVCVFDLSKGATVAKRPGKIPFCFLLVGDDGYRLELQAESEDEMLKWMAAMRRCQRIEDASPRGSTDLLGTADGRAGGGRKTIGLRAEALMDRFRKANPCCAECGSSRIEWASVNIGITLCEACATVHRALGSSVSTLRSLKLDPWSVFVLQSLVEDLGNERARCVWEFNVSPGWTKPTPDSGAQHREQWIIAKYRWYGFVGNDTRDAPLVSKAMIHAAARGDVERVVWCIAHKGEVNWSDPDEKSGRTPLHAACEADRRRAVAILLLNGANMYAKNARGVSSQDLVNQDPYSDLARVLAEKERGDLW</sequence>
<dbReference type="Gene3D" id="1.10.220.150">
    <property type="entry name" value="Arf GTPase activating protein"/>
    <property type="match status" value="1"/>
</dbReference>
<dbReference type="Gene3D" id="1.25.40.20">
    <property type="entry name" value="Ankyrin repeat-containing domain"/>
    <property type="match status" value="1"/>
</dbReference>
<evidence type="ECO:0000313" key="8">
    <source>
        <dbReference type="EMBL" id="CBJ26490.1"/>
    </source>
</evidence>
<dbReference type="SMART" id="SM00248">
    <property type="entry name" value="ANK"/>
    <property type="match status" value="1"/>
</dbReference>
<dbReference type="eggNOG" id="KOG0705">
    <property type="taxonomic scope" value="Eukaryota"/>
</dbReference>
<reference evidence="8 9" key="1">
    <citation type="journal article" date="2010" name="Nature">
        <title>The Ectocarpus genome and the independent evolution of multicellularity in brown algae.</title>
        <authorList>
            <person name="Cock J.M."/>
            <person name="Sterck L."/>
            <person name="Rouze P."/>
            <person name="Scornet D."/>
            <person name="Allen A.E."/>
            <person name="Amoutzias G."/>
            <person name="Anthouard V."/>
            <person name="Artiguenave F."/>
            <person name="Aury J.M."/>
            <person name="Badger J.H."/>
            <person name="Beszteri B."/>
            <person name="Billiau K."/>
            <person name="Bonnet E."/>
            <person name="Bothwell J.H."/>
            <person name="Bowler C."/>
            <person name="Boyen C."/>
            <person name="Brownlee C."/>
            <person name="Carrano C.J."/>
            <person name="Charrier B."/>
            <person name="Cho G.Y."/>
            <person name="Coelho S.M."/>
            <person name="Collen J."/>
            <person name="Corre E."/>
            <person name="Da Silva C."/>
            <person name="Delage L."/>
            <person name="Delaroque N."/>
            <person name="Dittami S.M."/>
            <person name="Doulbeau S."/>
            <person name="Elias M."/>
            <person name="Farnham G."/>
            <person name="Gachon C.M."/>
            <person name="Gschloessl B."/>
            <person name="Heesch S."/>
            <person name="Jabbari K."/>
            <person name="Jubin C."/>
            <person name="Kawai H."/>
            <person name="Kimura K."/>
            <person name="Kloareg B."/>
            <person name="Kupper F.C."/>
            <person name="Lang D."/>
            <person name="Le Bail A."/>
            <person name="Leblanc C."/>
            <person name="Lerouge P."/>
            <person name="Lohr M."/>
            <person name="Lopez P.J."/>
            <person name="Martens C."/>
            <person name="Maumus F."/>
            <person name="Michel G."/>
            <person name="Miranda-Saavedra D."/>
            <person name="Morales J."/>
            <person name="Moreau H."/>
            <person name="Motomura T."/>
            <person name="Nagasato C."/>
            <person name="Napoli C.A."/>
            <person name="Nelson D.R."/>
            <person name="Nyvall-Collen P."/>
            <person name="Peters A.F."/>
            <person name="Pommier C."/>
            <person name="Potin P."/>
            <person name="Poulain J."/>
            <person name="Quesneville H."/>
            <person name="Read B."/>
            <person name="Rensing S.A."/>
            <person name="Ritter A."/>
            <person name="Rousvoal S."/>
            <person name="Samanta M."/>
            <person name="Samson G."/>
            <person name="Schroeder D.C."/>
            <person name="Segurens B."/>
            <person name="Strittmatter M."/>
            <person name="Tonon T."/>
            <person name="Tregear J.W."/>
            <person name="Valentin K."/>
            <person name="von Dassow P."/>
            <person name="Yamagishi T."/>
            <person name="Van de Peer Y."/>
            <person name="Wincker P."/>
        </authorList>
    </citation>
    <scope>NUCLEOTIDE SEQUENCE [LARGE SCALE GENOMIC DNA]</scope>
    <source>
        <strain evidence="9">Ec32 / CCAP1310/4</strain>
    </source>
</reference>
<dbReference type="PROSITE" id="PS50115">
    <property type="entry name" value="ARFGAP"/>
    <property type="match status" value="1"/>
</dbReference>
<keyword evidence="4" id="KW-0040">ANK repeat</keyword>
<dbReference type="PANTHER" id="PTHR23180">
    <property type="entry name" value="CENTAURIN/ARF"/>
    <property type="match status" value="1"/>
</dbReference>
<dbReference type="EMBL" id="FN648531">
    <property type="protein sequence ID" value="CBJ26490.1"/>
    <property type="molecule type" value="Genomic_DNA"/>
</dbReference>
<dbReference type="InParanoid" id="D7FY51"/>
<dbReference type="SUPFAM" id="SSF48403">
    <property type="entry name" value="Ankyrin repeat"/>
    <property type="match status" value="1"/>
</dbReference>
<dbReference type="Pfam" id="PF16746">
    <property type="entry name" value="BAR_3"/>
    <property type="match status" value="1"/>
</dbReference>
<dbReference type="SUPFAM" id="SSF103657">
    <property type="entry name" value="BAR/IMD domain-like"/>
    <property type="match status" value="1"/>
</dbReference>